<dbReference type="Proteomes" id="UP000319014">
    <property type="component" value="Unassembled WGS sequence"/>
</dbReference>
<dbReference type="AlphaFoldDB" id="A0A521DIF5"/>
<feature type="signal peptide" evidence="2">
    <location>
        <begin position="1"/>
        <end position="19"/>
    </location>
</feature>
<evidence type="ECO:0000256" key="1">
    <source>
        <dbReference type="SAM" id="MobiDB-lite"/>
    </source>
</evidence>
<reference evidence="3 4" key="1">
    <citation type="submission" date="2017-05" db="EMBL/GenBank/DDBJ databases">
        <authorList>
            <person name="Varghese N."/>
            <person name="Submissions S."/>
        </authorList>
    </citation>
    <scope>NUCLEOTIDE SEQUENCE [LARGE SCALE GENOMIC DNA]</scope>
    <source>
        <strain evidence="3 4">DSM 100094</strain>
    </source>
</reference>
<name>A0A521DIF5_9RHOB</name>
<accession>A0A521DIF5</accession>
<dbReference type="OrthoDB" id="7284384at2"/>
<feature type="region of interest" description="Disordered" evidence="1">
    <location>
        <begin position="31"/>
        <end position="111"/>
    </location>
</feature>
<protein>
    <submittedName>
        <fullName evidence="3">Uncharacterized protein</fullName>
    </submittedName>
</protein>
<feature type="compositionally biased region" description="Polar residues" evidence="1">
    <location>
        <begin position="45"/>
        <end position="61"/>
    </location>
</feature>
<feature type="compositionally biased region" description="Gly residues" evidence="1">
    <location>
        <begin position="66"/>
        <end position="75"/>
    </location>
</feature>
<dbReference type="RefSeq" id="WP_142663165.1">
    <property type="nucleotide sequence ID" value="NZ_FXTK01000008.1"/>
</dbReference>
<evidence type="ECO:0000313" key="3">
    <source>
        <dbReference type="EMBL" id="SMO70710.1"/>
    </source>
</evidence>
<dbReference type="EMBL" id="FXTK01000008">
    <property type="protein sequence ID" value="SMO70710.1"/>
    <property type="molecule type" value="Genomic_DNA"/>
</dbReference>
<organism evidence="3 4">
    <name type="scientific">Paracoccus laeviglucosivorans</name>
    <dbReference type="NCBI Taxonomy" id="1197861"/>
    <lineage>
        <taxon>Bacteria</taxon>
        <taxon>Pseudomonadati</taxon>
        <taxon>Pseudomonadota</taxon>
        <taxon>Alphaproteobacteria</taxon>
        <taxon>Rhodobacterales</taxon>
        <taxon>Paracoccaceae</taxon>
        <taxon>Paracoccus</taxon>
    </lineage>
</organism>
<evidence type="ECO:0000256" key="2">
    <source>
        <dbReference type="SAM" id="SignalP"/>
    </source>
</evidence>
<proteinExistence type="predicted"/>
<keyword evidence="2" id="KW-0732">Signal</keyword>
<feature type="compositionally biased region" description="Polar residues" evidence="1">
    <location>
        <begin position="76"/>
        <end position="92"/>
    </location>
</feature>
<evidence type="ECO:0000313" key="4">
    <source>
        <dbReference type="Proteomes" id="UP000319014"/>
    </source>
</evidence>
<gene>
    <name evidence="3" type="ORF">SAMN06265221_10829</name>
</gene>
<keyword evidence="4" id="KW-1185">Reference proteome</keyword>
<feature type="chain" id="PRO_5021969533" evidence="2">
    <location>
        <begin position="20"/>
        <end position="111"/>
    </location>
</feature>
<sequence>MLRLFPIACILLVAALPLAAQIAPTLPAAEVARKPDCADAAHNAQPATQESASSDATAPENSGSSGWSGGTGGSHIGTNPSGATQHTKSWQPPTARGLDLTGRPEPAPAAC</sequence>